<dbReference type="RefSeq" id="XP_018693383.1">
    <property type="nucleotide sequence ID" value="XM_018836530.1"/>
</dbReference>
<dbReference type="Gene3D" id="3.30.70.100">
    <property type="match status" value="1"/>
</dbReference>
<organism evidence="3 4">
    <name type="scientific">Fonsecaea erecta</name>
    <dbReference type="NCBI Taxonomy" id="1367422"/>
    <lineage>
        <taxon>Eukaryota</taxon>
        <taxon>Fungi</taxon>
        <taxon>Dikarya</taxon>
        <taxon>Ascomycota</taxon>
        <taxon>Pezizomycotina</taxon>
        <taxon>Eurotiomycetes</taxon>
        <taxon>Chaetothyriomycetidae</taxon>
        <taxon>Chaetothyriales</taxon>
        <taxon>Herpotrichiellaceae</taxon>
        <taxon>Fonsecaea</taxon>
    </lineage>
</organism>
<dbReference type="EMBL" id="LVYI01000004">
    <property type="protein sequence ID" value="OAP60016.1"/>
    <property type="molecule type" value="Genomic_DNA"/>
</dbReference>
<comment type="caution">
    <text evidence="3">The sequence shown here is derived from an EMBL/GenBank/DDBJ whole genome shotgun (WGS) entry which is preliminary data.</text>
</comment>
<sequence length="141" mass="16443">MATKHRYYRITIFVNRVPEMSEDEFHKHWSSTHRQLAEDSLIKYGIAKYRQYHTPSALVPEAEAKCPGLDKVNKLGFDGAADFIMADIESFYKFRQDPYYVSHIDADAAILFDWESARWTVGWEEVYVKDGRVVDMPDGED</sequence>
<dbReference type="Proteomes" id="UP000078343">
    <property type="component" value="Unassembled WGS sequence"/>
</dbReference>
<dbReference type="InterPro" id="IPR011008">
    <property type="entry name" value="Dimeric_a/b-barrel"/>
</dbReference>
<proteinExistence type="inferred from homology"/>
<evidence type="ECO:0000313" key="3">
    <source>
        <dbReference type="EMBL" id="OAP60016.1"/>
    </source>
</evidence>
<dbReference type="OrthoDB" id="3183782at2759"/>
<dbReference type="GeneID" id="30009186"/>
<evidence type="ECO:0000256" key="1">
    <source>
        <dbReference type="ARBA" id="ARBA00005986"/>
    </source>
</evidence>
<accession>A0A178ZKS8</accession>
<keyword evidence="4" id="KW-1185">Reference proteome</keyword>
<dbReference type="InterPro" id="IPR009799">
    <property type="entry name" value="EthD_dom"/>
</dbReference>
<dbReference type="SUPFAM" id="SSF54909">
    <property type="entry name" value="Dimeric alpha+beta barrel"/>
    <property type="match status" value="1"/>
</dbReference>
<dbReference type="STRING" id="1367422.A0A178ZKS8"/>
<dbReference type="AlphaFoldDB" id="A0A178ZKS8"/>
<name>A0A178ZKS8_9EURO</name>
<evidence type="ECO:0000313" key="4">
    <source>
        <dbReference type="Proteomes" id="UP000078343"/>
    </source>
</evidence>
<evidence type="ECO:0000259" key="2">
    <source>
        <dbReference type="Pfam" id="PF07110"/>
    </source>
</evidence>
<reference evidence="3 4" key="1">
    <citation type="submission" date="2016-04" db="EMBL/GenBank/DDBJ databases">
        <title>Draft genome of Fonsecaea erecta CBS 125763.</title>
        <authorList>
            <person name="Weiss V.A."/>
            <person name="Vicente V.A."/>
            <person name="Raittz R.T."/>
            <person name="Moreno L.F."/>
            <person name="De Souza E.M."/>
            <person name="Pedrosa F.O."/>
            <person name="Steffens M.B."/>
            <person name="Faoro H."/>
            <person name="Tadra-Sfeir M.Z."/>
            <person name="Najafzadeh M.J."/>
            <person name="Felipe M.S."/>
            <person name="Teixeira M."/>
            <person name="Sun J."/>
            <person name="Xi L."/>
            <person name="Gomes R."/>
            <person name="De Azevedo C.M."/>
            <person name="Salgado C.G."/>
            <person name="Da Silva M.B."/>
            <person name="Nascimento M.F."/>
            <person name="Queiroz-Telles F."/>
            <person name="Attili D.S."/>
            <person name="Gorbushina A."/>
        </authorList>
    </citation>
    <scope>NUCLEOTIDE SEQUENCE [LARGE SCALE GENOMIC DNA]</scope>
    <source>
        <strain evidence="3 4">CBS 125763</strain>
    </source>
</reference>
<gene>
    <name evidence="3" type="ORF">AYL99_05018</name>
</gene>
<feature type="domain" description="EthD" evidence="2">
    <location>
        <begin position="18"/>
        <end position="113"/>
    </location>
</feature>
<protein>
    <recommendedName>
        <fullName evidence="2">EthD domain-containing protein</fullName>
    </recommendedName>
</protein>
<comment type="similarity">
    <text evidence="1">Belongs to the tpcK family.</text>
</comment>
<dbReference type="GO" id="GO:0016491">
    <property type="term" value="F:oxidoreductase activity"/>
    <property type="evidence" value="ECO:0007669"/>
    <property type="project" value="InterPro"/>
</dbReference>
<dbReference type="Pfam" id="PF07110">
    <property type="entry name" value="EthD"/>
    <property type="match status" value="1"/>
</dbReference>